<evidence type="ECO:0000313" key="1">
    <source>
        <dbReference type="EMBL" id="SIS49572.1"/>
    </source>
</evidence>
<proteinExistence type="predicted"/>
<name>A0A1N7JJM7_9BACI</name>
<gene>
    <name evidence="1" type="ORF">SAMN05421687_106164</name>
</gene>
<keyword evidence="2" id="KW-1185">Reference proteome</keyword>
<sequence>MTLYFHLREFGYDEKVTINTGALVGEEKIPN</sequence>
<dbReference type="Proteomes" id="UP000187608">
    <property type="component" value="Unassembled WGS sequence"/>
</dbReference>
<organism evidence="1 2">
    <name type="scientific">Salimicrobium flavidum</name>
    <dbReference type="NCBI Taxonomy" id="570947"/>
    <lineage>
        <taxon>Bacteria</taxon>
        <taxon>Bacillati</taxon>
        <taxon>Bacillota</taxon>
        <taxon>Bacilli</taxon>
        <taxon>Bacillales</taxon>
        <taxon>Bacillaceae</taxon>
        <taxon>Salimicrobium</taxon>
    </lineage>
</organism>
<accession>A0A1N7JJM7</accession>
<reference evidence="2" key="1">
    <citation type="submission" date="2017-01" db="EMBL/GenBank/DDBJ databases">
        <authorList>
            <person name="Varghese N."/>
            <person name="Submissions S."/>
        </authorList>
    </citation>
    <scope>NUCLEOTIDE SEQUENCE [LARGE SCALE GENOMIC DNA]</scope>
    <source>
        <strain evidence="2">DSM 23127</strain>
    </source>
</reference>
<protein>
    <submittedName>
        <fullName evidence="1">Uncharacterized protein</fullName>
    </submittedName>
</protein>
<dbReference type="EMBL" id="FTOC01000006">
    <property type="protein sequence ID" value="SIS49572.1"/>
    <property type="molecule type" value="Genomic_DNA"/>
</dbReference>
<dbReference type="AlphaFoldDB" id="A0A1N7JJM7"/>
<evidence type="ECO:0000313" key="2">
    <source>
        <dbReference type="Proteomes" id="UP000187608"/>
    </source>
</evidence>